<proteinExistence type="predicted"/>
<accession>A0A1E5T864</accession>
<gene>
    <name evidence="2" type="ORF">BFP71_00440</name>
</gene>
<keyword evidence="1" id="KW-1133">Transmembrane helix</keyword>
<dbReference type="AlphaFoldDB" id="A0A1E5T864"/>
<dbReference type="Proteomes" id="UP000095552">
    <property type="component" value="Unassembled WGS sequence"/>
</dbReference>
<evidence type="ECO:0000256" key="1">
    <source>
        <dbReference type="SAM" id="Phobius"/>
    </source>
</evidence>
<protein>
    <submittedName>
        <fullName evidence="2">Uncharacterized protein</fullName>
    </submittedName>
</protein>
<organism evidence="2 3">
    <name type="scientific">Roseivirga misakiensis</name>
    <dbReference type="NCBI Taxonomy" id="1563681"/>
    <lineage>
        <taxon>Bacteria</taxon>
        <taxon>Pseudomonadati</taxon>
        <taxon>Bacteroidota</taxon>
        <taxon>Cytophagia</taxon>
        <taxon>Cytophagales</taxon>
        <taxon>Roseivirgaceae</taxon>
        <taxon>Roseivirga</taxon>
    </lineage>
</organism>
<feature type="transmembrane region" description="Helical" evidence="1">
    <location>
        <begin position="52"/>
        <end position="72"/>
    </location>
</feature>
<keyword evidence="1" id="KW-0812">Transmembrane</keyword>
<evidence type="ECO:0000313" key="3">
    <source>
        <dbReference type="Proteomes" id="UP000095552"/>
    </source>
</evidence>
<keyword evidence="1" id="KW-0472">Membrane</keyword>
<dbReference type="RefSeq" id="WP_069833491.1">
    <property type="nucleotide sequence ID" value="NZ_MDGQ01000002.1"/>
</dbReference>
<feature type="transmembrane region" description="Helical" evidence="1">
    <location>
        <begin position="30"/>
        <end position="46"/>
    </location>
</feature>
<sequence>MLILERNHTINDYVVRQAPSMKVSLAQGRFFILLTFAFFITASVFGDQPSLSTGWAVLGSSLLIMPFSFRAFSIRYGFHQKEIITGNLDFMPNSFSKPLSISKSRCDFDVKDDIMVNIGTNGAYIETSASDFTKSNSIQSSFTGNLALDLCPLLGRKTVGNRFDFASQLTVASNKRSVILTSYLVGPVNDLFTMNNTEFKQYPVEYRSTSDFSALTTPLNDVKKSYCLRNKEIIFSNPASVTSAFILPFNSTKSGRDFGSNGVRVSFGSGGAVTDTVANQFYKPVLELTREVTEKRDTKLEEERYTSDWDSVNGTVTISFNSTKSRRDFGSNDNTVSFGSGGTVTVPGPSLIYSSTTLKIT</sequence>
<reference evidence="2 3" key="1">
    <citation type="submission" date="2016-08" db="EMBL/GenBank/DDBJ databases">
        <title>Draft genome of Fabibacter sp. strain SK-8.</title>
        <authorList>
            <person name="Wong S.-K."/>
            <person name="Hamasaki K."/>
            <person name="Yoshizawa S."/>
        </authorList>
    </citation>
    <scope>NUCLEOTIDE SEQUENCE [LARGE SCALE GENOMIC DNA]</scope>
    <source>
        <strain evidence="2 3">SK-8</strain>
    </source>
</reference>
<evidence type="ECO:0000313" key="2">
    <source>
        <dbReference type="EMBL" id="OEK07507.1"/>
    </source>
</evidence>
<dbReference type="EMBL" id="MDGQ01000002">
    <property type="protein sequence ID" value="OEK07507.1"/>
    <property type="molecule type" value="Genomic_DNA"/>
</dbReference>
<comment type="caution">
    <text evidence="2">The sequence shown here is derived from an EMBL/GenBank/DDBJ whole genome shotgun (WGS) entry which is preliminary data.</text>
</comment>
<name>A0A1E5T864_9BACT</name>
<keyword evidence="3" id="KW-1185">Reference proteome</keyword>